<dbReference type="InterPro" id="IPR028994">
    <property type="entry name" value="Integrin_alpha_N"/>
</dbReference>
<gene>
    <name evidence="1" type="ORF">BJY01DRAFT_229073</name>
</gene>
<dbReference type="EMBL" id="JBFXLU010000397">
    <property type="protein sequence ID" value="KAL2827476.1"/>
    <property type="molecule type" value="Genomic_DNA"/>
</dbReference>
<evidence type="ECO:0000313" key="1">
    <source>
        <dbReference type="EMBL" id="KAL2827476.1"/>
    </source>
</evidence>
<organism evidence="1 2">
    <name type="scientific">Aspergillus pseudoustus</name>
    <dbReference type="NCBI Taxonomy" id="1810923"/>
    <lineage>
        <taxon>Eukaryota</taxon>
        <taxon>Fungi</taxon>
        <taxon>Dikarya</taxon>
        <taxon>Ascomycota</taxon>
        <taxon>Pezizomycotina</taxon>
        <taxon>Eurotiomycetes</taxon>
        <taxon>Eurotiomycetidae</taxon>
        <taxon>Eurotiales</taxon>
        <taxon>Aspergillaceae</taxon>
        <taxon>Aspergillus</taxon>
        <taxon>Aspergillus subgen. Nidulantes</taxon>
    </lineage>
</organism>
<evidence type="ECO:0000313" key="2">
    <source>
        <dbReference type="Proteomes" id="UP001610446"/>
    </source>
</evidence>
<dbReference type="Proteomes" id="UP001610446">
    <property type="component" value="Unassembled WGS sequence"/>
</dbReference>
<dbReference type="SUPFAM" id="SSF69318">
    <property type="entry name" value="Integrin alpha N-terminal domain"/>
    <property type="match status" value="1"/>
</dbReference>
<keyword evidence="2" id="KW-1185">Reference proteome</keyword>
<sequence>MCGFSPKGTCTSTPTKVKTTVEDDGPNFWGPNYRIFGPESEIGRDLHLADWDGDGICVIIWMDPSNQNRVQLWRNRCKQDGKFNWEHDPNPAAQLYCPESCGLGFFNRPIYFANISGNRKADYLCVEKDG</sequence>
<reference evidence="1 2" key="1">
    <citation type="submission" date="2024-07" db="EMBL/GenBank/DDBJ databases">
        <title>Section-level genome sequencing and comparative genomics of Aspergillus sections Usti and Cavernicolus.</title>
        <authorList>
            <consortium name="Lawrence Berkeley National Laboratory"/>
            <person name="Nybo J.L."/>
            <person name="Vesth T.C."/>
            <person name="Theobald S."/>
            <person name="Frisvad J.C."/>
            <person name="Larsen T.O."/>
            <person name="Kjaerboelling I."/>
            <person name="Rothschild-Mancinelli K."/>
            <person name="Lyhne E.K."/>
            <person name="Kogle M.E."/>
            <person name="Barry K."/>
            <person name="Clum A."/>
            <person name="Na H."/>
            <person name="Ledsgaard L."/>
            <person name="Lin J."/>
            <person name="Lipzen A."/>
            <person name="Kuo A."/>
            <person name="Riley R."/>
            <person name="Mondo S."/>
            <person name="Labutti K."/>
            <person name="Haridas S."/>
            <person name="Pangalinan J."/>
            <person name="Salamov A.A."/>
            <person name="Simmons B.A."/>
            <person name="Magnuson J.K."/>
            <person name="Chen J."/>
            <person name="Drula E."/>
            <person name="Henrissat B."/>
            <person name="Wiebenga A."/>
            <person name="Lubbers R.J."/>
            <person name="Gomes A.C."/>
            <person name="Makela M.R."/>
            <person name="Stajich J."/>
            <person name="Grigoriev I.V."/>
            <person name="Mortensen U.H."/>
            <person name="De Vries R.P."/>
            <person name="Baker S.E."/>
            <person name="Andersen M.R."/>
        </authorList>
    </citation>
    <scope>NUCLEOTIDE SEQUENCE [LARGE SCALE GENOMIC DNA]</scope>
    <source>
        <strain evidence="1 2">CBS 123904</strain>
    </source>
</reference>
<protein>
    <submittedName>
        <fullName evidence="1">Uncharacterized protein</fullName>
    </submittedName>
</protein>
<name>A0ABR4II82_9EURO</name>
<accession>A0ABR4II82</accession>
<comment type="caution">
    <text evidence="1">The sequence shown here is derived from an EMBL/GenBank/DDBJ whole genome shotgun (WGS) entry which is preliminary data.</text>
</comment>
<proteinExistence type="predicted"/>